<keyword evidence="5" id="KW-0547">Nucleotide-binding</keyword>
<dbReference type="NCBIfam" id="TIGR00231">
    <property type="entry name" value="small_GTP"/>
    <property type="match status" value="1"/>
</dbReference>
<dbReference type="InterPro" id="IPR005225">
    <property type="entry name" value="Small_GTP-bd"/>
</dbReference>
<evidence type="ECO:0000256" key="8">
    <source>
        <dbReference type="ARBA" id="ARBA00023288"/>
    </source>
</evidence>
<reference evidence="10" key="1">
    <citation type="submission" date="2023-06" db="EMBL/GenBank/DDBJ databases">
        <authorList>
            <person name="Kurt Z."/>
        </authorList>
    </citation>
    <scope>NUCLEOTIDE SEQUENCE</scope>
</reference>
<keyword evidence="8" id="KW-0449">Lipoprotein</keyword>
<comment type="subcellular location">
    <subcellularLocation>
        <location evidence="1">Cell membrane</location>
        <topology evidence="1">Lipid-anchor</topology>
        <orientation evidence="1">Cytoplasmic side</orientation>
    </subcellularLocation>
</comment>
<gene>
    <name evidence="11" type="ORF">HINF_LOCUS20278</name>
    <name evidence="10" type="ORF">HINF_LOCUS63484</name>
</gene>
<dbReference type="SMART" id="SM00173">
    <property type="entry name" value="RAS"/>
    <property type="match status" value="1"/>
</dbReference>
<dbReference type="InterPro" id="IPR027417">
    <property type="entry name" value="P-loop_NTPase"/>
</dbReference>
<dbReference type="InterPro" id="IPR003578">
    <property type="entry name" value="Small_GTPase_Rho"/>
</dbReference>
<dbReference type="FunFam" id="3.40.50.300:FF:000983">
    <property type="entry name" value="Rho family GTPase"/>
    <property type="match status" value="1"/>
</dbReference>
<dbReference type="EMBL" id="CATOUU010001170">
    <property type="protein sequence ID" value="CAI9975839.1"/>
    <property type="molecule type" value="Genomic_DNA"/>
</dbReference>
<dbReference type="Proteomes" id="UP001642409">
    <property type="component" value="Unassembled WGS sequence"/>
</dbReference>
<sequence length="178" mass="20303">MKSVIIGDAGVGKTSFLKAIHQNILPTDYIPTILDYYGKDITINNSATKLSIWDTAGREEFGRLRPLSYPQTYVFILCYSISNSYSFKNIVKKWIPEIKHYMPGVPFILVGTKSDSEQQVTFKEAERVAKKHRAFSHIVCSALNNFNVKLVVYTAVKAALQYQQELKNQLQTRKQCCK</sequence>
<comment type="caution">
    <text evidence="10">The sequence shown here is derived from an EMBL/GenBank/DDBJ whole genome shotgun (WGS) entry which is preliminary data.</text>
</comment>
<accession>A0AA86RCU0</accession>
<evidence type="ECO:0000256" key="9">
    <source>
        <dbReference type="ARBA" id="ARBA00023289"/>
    </source>
</evidence>
<dbReference type="SUPFAM" id="SSF52540">
    <property type="entry name" value="P-loop containing nucleoside triphosphate hydrolases"/>
    <property type="match status" value="1"/>
</dbReference>
<evidence type="ECO:0000256" key="2">
    <source>
        <dbReference type="ARBA" id="ARBA00010142"/>
    </source>
</evidence>
<dbReference type="PROSITE" id="PS51421">
    <property type="entry name" value="RAS"/>
    <property type="match status" value="1"/>
</dbReference>
<dbReference type="PROSITE" id="PS51419">
    <property type="entry name" value="RAB"/>
    <property type="match status" value="1"/>
</dbReference>
<dbReference type="GO" id="GO:0005886">
    <property type="term" value="C:plasma membrane"/>
    <property type="evidence" value="ECO:0007669"/>
    <property type="project" value="UniProtKB-SubCell"/>
</dbReference>
<keyword evidence="9" id="KW-0636">Prenylation</keyword>
<evidence type="ECO:0000256" key="5">
    <source>
        <dbReference type="ARBA" id="ARBA00022741"/>
    </source>
</evidence>
<evidence type="ECO:0000256" key="1">
    <source>
        <dbReference type="ARBA" id="ARBA00004342"/>
    </source>
</evidence>
<dbReference type="SMART" id="SM00174">
    <property type="entry name" value="RHO"/>
    <property type="match status" value="1"/>
</dbReference>
<name>A0AA86RCU0_9EUKA</name>
<dbReference type="GO" id="GO:0005525">
    <property type="term" value="F:GTP binding"/>
    <property type="evidence" value="ECO:0007669"/>
    <property type="project" value="UniProtKB-KW"/>
</dbReference>
<dbReference type="SMART" id="SM00175">
    <property type="entry name" value="RAB"/>
    <property type="match status" value="1"/>
</dbReference>
<evidence type="ECO:0000256" key="4">
    <source>
        <dbReference type="ARBA" id="ARBA00022481"/>
    </source>
</evidence>
<keyword evidence="6" id="KW-0342">GTP-binding</keyword>
<dbReference type="EMBL" id="CAXDID020000054">
    <property type="protein sequence ID" value="CAL6006686.1"/>
    <property type="molecule type" value="Genomic_DNA"/>
</dbReference>
<dbReference type="Gene3D" id="3.40.50.300">
    <property type="entry name" value="P-loop containing nucleotide triphosphate hydrolases"/>
    <property type="match status" value="1"/>
</dbReference>
<organism evidence="10">
    <name type="scientific">Hexamita inflata</name>
    <dbReference type="NCBI Taxonomy" id="28002"/>
    <lineage>
        <taxon>Eukaryota</taxon>
        <taxon>Metamonada</taxon>
        <taxon>Diplomonadida</taxon>
        <taxon>Hexamitidae</taxon>
        <taxon>Hexamitinae</taxon>
        <taxon>Hexamita</taxon>
    </lineage>
</organism>
<dbReference type="InterPro" id="IPR001806">
    <property type="entry name" value="Small_GTPase"/>
</dbReference>
<evidence type="ECO:0000313" key="11">
    <source>
        <dbReference type="EMBL" id="CAL6006686.1"/>
    </source>
</evidence>
<evidence type="ECO:0000313" key="12">
    <source>
        <dbReference type="Proteomes" id="UP001642409"/>
    </source>
</evidence>
<dbReference type="GO" id="GO:0003924">
    <property type="term" value="F:GTPase activity"/>
    <property type="evidence" value="ECO:0007669"/>
    <property type="project" value="InterPro"/>
</dbReference>
<dbReference type="PROSITE" id="PS51420">
    <property type="entry name" value="RHO"/>
    <property type="match status" value="1"/>
</dbReference>
<dbReference type="PRINTS" id="PR00449">
    <property type="entry name" value="RASTRNSFRMNG"/>
</dbReference>
<dbReference type="Pfam" id="PF00071">
    <property type="entry name" value="Ras"/>
    <property type="match status" value="1"/>
</dbReference>
<proteinExistence type="inferred from homology"/>
<protein>
    <submittedName>
        <fullName evidence="10">Rac/Rho-like protein</fullName>
    </submittedName>
    <submittedName>
        <fullName evidence="11">Rac/Rho-like_protein</fullName>
    </submittedName>
</protein>
<keyword evidence="7" id="KW-0472">Membrane</keyword>
<evidence type="ECO:0000256" key="6">
    <source>
        <dbReference type="ARBA" id="ARBA00023134"/>
    </source>
</evidence>
<dbReference type="PANTHER" id="PTHR24072">
    <property type="entry name" value="RHO FAMILY GTPASE"/>
    <property type="match status" value="1"/>
</dbReference>
<dbReference type="AlphaFoldDB" id="A0AA86RCU0"/>
<dbReference type="GO" id="GO:0007264">
    <property type="term" value="P:small GTPase-mediated signal transduction"/>
    <property type="evidence" value="ECO:0007669"/>
    <property type="project" value="InterPro"/>
</dbReference>
<comment type="similarity">
    <text evidence="2">Belongs to the small GTPase superfamily. Rho family.</text>
</comment>
<dbReference type="CDD" id="cd00157">
    <property type="entry name" value="Rho"/>
    <property type="match status" value="1"/>
</dbReference>
<keyword evidence="12" id="KW-1185">Reference proteome</keyword>
<evidence type="ECO:0000256" key="7">
    <source>
        <dbReference type="ARBA" id="ARBA00023136"/>
    </source>
</evidence>
<evidence type="ECO:0000256" key="3">
    <source>
        <dbReference type="ARBA" id="ARBA00022475"/>
    </source>
</evidence>
<reference evidence="11 12" key="2">
    <citation type="submission" date="2024-07" db="EMBL/GenBank/DDBJ databases">
        <authorList>
            <person name="Akdeniz Z."/>
        </authorList>
    </citation>
    <scope>NUCLEOTIDE SEQUENCE [LARGE SCALE GENOMIC DNA]</scope>
</reference>
<evidence type="ECO:0000313" key="10">
    <source>
        <dbReference type="EMBL" id="CAI9975839.1"/>
    </source>
</evidence>
<keyword evidence="3" id="KW-1003">Cell membrane</keyword>
<keyword evidence="4" id="KW-0488">Methylation</keyword>